<keyword evidence="1" id="KW-0175">Coiled coil</keyword>
<evidence type="ECO:0000313" key="4">
    <source>
        <dbReference type="Proteomes" id="UP001327560"/>
    </source>
</evidence>
<evidence type="ECO:0000313" key="3">
    <source>
        <dbReference type="EMBL" id="WOK99870.1"/>
    </source>
</evidence>
<protein>
    <submittedName>
        <fullName evidence="3">Plectin-like isoform X1</fullName>
    </submittedName>
</protein>
<evidence type="ECO:0000256" key="2">
    <source>
        <dbReference type="SAM" id="MobiDB-lite"/>
    </source>
</evidence>
<feature type="compositionally biased region" description="Basic and acidic residues" evidence="2">
    <location>
        <begin position="698"/>
        <end position="717"/>
    </location>
</feature>
<feature type="region of interest" description="Disordered" evidence="2">
    <location>
        <begin position="696"/>
        <end position="717"/>
    </location>
</feature>
<reference evidence="3 4" key="1">
    <citation type="submission" date="2023-10" db="EMBL/GenBank/DDBJ databases">
        <title>Chromosome-scale genome assembly provides insights into flower coloration mechanisms of Canna indica.</title>
        <authorList>
            <person name="Li C."/>
        </authorList>
    </citation>
    <scope>NUCLEOTIDE SEQUENCE [LARGE SCALE GENOMIC DNA]</scope>
    <source>
        <tissue evidence="3">Flower</tissue>
    </source>
</reference>
<sequence length="864" mass="99389">MAGDREEVGDDGACGIYFGVSCAFLALDLMSKKRFLDVDRSRVRLGEMMLKGSAQLLGLLVERAQGREEETEKKLKRAEVELAEMRWRRTEDAKANEKVVAIFATHEQRWIAERKSLRLQIHALLNELQIVKSKHDDAISNLERRVEEGERVKDEALEEEARKRRELEEKLRLVQEVADEMTERAKKAAQDHSAELWKHKTAFVELVSSQRQLEAELSRALRQAEAAERELEEVFDRKHEAVATAEKLSEQLAKMQKDSEQKDKILSAMLRKSKLDTAERQMLLKEVKMSKAKKKQAELEMERWRNMYESRHKKSSREFHSAEVGSSQNGRLDLLPLECSAHNSRNILDCLEDEGGREDSSTRWGENILTAIKCCDHYSNDEAEIAMDDYQQLQDWIRKETEKYTSILEQKHYAEIEAFAEQMRQKDEKLEAFRWRVLSLELESKRLKSHIEGLDGNLSHLKEENIKFESMLLDKEQEIKSLKEQLSFHVHVQQNLESNNSHYFPCAESSLSQDLWSEVKITKKKQKEKSEDSKASLLGDIEKDGISKEEKDAQNDAEEIEISKTDSAESPSSPTNNFQEYIDRSCYVLSPQPAKSTESSPEAQLKSITLISNSAGEEIEEKEVNLGQVKAQVPNGCHEEAKIIYKLQPITGSSLLRKDTSWKMDIQALGVSYKIKRLKQQLVVLEKLVASPAVRQITSKDDASSTHDGSNDKKNDENKQQIKALLLLKSSLNKQLKRYQSLEVKTDDLCRRMNENYRSGSRRELQNGRTKEQTETLEHFLEETFQLQRYMVATGQKLMEMQSRITPSFHGAIRLDESVGFNMGQFADIVRTLFRDIQRGLEVRIARIIGDLEGTLASDGILHR</sequence>
<feature type="coiled-coil region" evidence="1">
    <location>
        <begin position="458"/>
        <end position="485"/>
    </location>
</feature>
<proteinExistence type="predicted"/>
<dbReference type="Proteomes" id="UP001327560">
    <property type="component" value="Chromosome 3"/>
</dbReference>
<accession>A0AAQ3Q5V9</accession>
<gene>
    <name evidence="3" type="ORF">Cni_G08582</name>
</gene>
<dbReference type="EMBL" id="CP136892">
    <property type="protein sequence ID" value="WOK99870.1"/>
    <property type="molecule type" value="Genomic_DNA"/>
</dbReference>
<dbReference type="AlphaFoldDB" id="A0AAQ3Q5V9"/>
<feature type="coiled-coil region" evidence="1">
    <location>
        <begin position="114"/>
        <end position="307"/>
    </location>
</feature>
<keyword evidence="4" id="KW-1185">Reference proteome</keyword>
<feature type="compositionally biased region" description="Basic and acidic residues" evidence="2">
    <location>
        <begin position="528"/>
        <end position="554"/>
    </location>
</feature>
<dbReference type="PANTHER" id="PTHR47747:SF2">
    <property type="entry name" value="RIBONUCLEASE P PROTEIN SUBUNIT P38-LIKE PROTEIN"/>
    <property type="match status" value="1"/>
</dbReference>
<evidence type="ECO:0000256" key="1">
    <source>
        <dbReference type="SAM" id="Coils"/>
    </source>
</evidence>
<feature type="region of interest" description="Disordered" evidence="2">
    <location>
        <begin position="527"/>
        <end position="576"/>
    </location>
</feature>
<dbReference type="PANTHER" id="PTHR47747">
    <property type="entry name" value="RIBONUCLEASE P PROTEIN SUBUNIT P38-LIKE PROTEIN"/>
    <property type="match status" value="1"/>
</dbReference>
<organism evidence="3 4">
    <name type="scientific">Canna indica</name>
    <name type="common">Indian-shot</name>
    <dbReference type="NCBI Taxonomy" id="4628"/>
    <lineage>
        <taxon>Eukaryota</taxon>
        <taxon>Viridiplantae</taxon>
        <taxon>Streptophyta</taxon>
        <taxon>Embryophyta</taxon>
        <taxon>Tracheophyta</taxon>
        <taxon>Spermatophyta</taxon>
        <taxon>Magnoliopsida</taxon>
        <taxon>Liliopsida</taxon>
        <taxon>Zingiberales</taxon>
        <taxon>Cannaceae</taxon>
        <taxon>Canna</taxon>
    </lineage>
</organism>
<feature type="coiled-coil region" evidence="1">
    <location>
        <begin position="61"/>
        <end position="88"/>
    </location>
</feature>
<dbReference type="PROSITE" id="PS51257">
    <property type="entry name" value="PROKAR_LIPOPROTEIN"/>
    <property type="match status" value="1"/>
</dbReference>
<name>A0AAQ3Q5V9_9LILI</name>